<dbReference type="Proteomes" id="UP000247978">
    <property type="component" value="Unassembled WGS sequence"/>
</dbReference>
<organism evidence="2 3">
    <name type="scientific">Pseudogracilibacillus auburnensis</name>
    <dbReference type="NCBI Taxonomy" id="1494959"/>
    <lineage>
        <taxon>Bacteria</taxon>
        <taxon>Bacillati</taxon>
        <taxon>Bacillota</taxon>
        <taxon>Bacilli</taxon>
        <taxon>Bacillales</taxon>
        <taxon>Bacillaceae</taxon>
        <taxon>Pseudogracilibacillus</taxon>
    </lineage>
</organism>
<evidence type="ECO:0000313" key="2">
    <source>
        <dbReference type="EMBL" id="PXW89309.1"/>
    </source>
</evidence>
<protein>
    <submittedName>
        <fullName evidence="2">Uncharacterized protein</fullName>
    </submittedName>
</protein>
<dbReference type="AlphaFoldDB" id="A0A2V3WKR9"/>
<evidence type="ECO:0000256" key="1">
    <source>
        <dbReference type="SAM" id="MobiDB-lite"/>
    </source>
</evidence>
<gene>
    <name evidence="2" type="ORF">DFR56_10285</name>
</gene>
<name>A0A2V3WKR9_9BACI</name>
<dbReference type="EMBL" id="QJJQ01000002">
    <property type="protein sequence ID" value="PXW89309.1"/>
    <property type="molecule type" value="Genomic_DNA"/>
</dbReference>
<accession>A0A2V3WKR9</accession>
<sequence>MKKRKKQILETNKKDNSKKYYDPPVHEDETLRSDVERKREEIKNSTIGGF</sequence>
<keyword evidence="3" id="KW-1185">Reference proteome</keyword>
<feature type="compositionally biased region" description="Basic and acidic residues" evidence="1">
    <location>
        <begin position="7"/>
        <end position="43"/>
    </location>
</feature>
<evidence type="ECO:0000313" key="3">
    <source>
        <dbReference type="Proteomes" id="UP000247978"/>
    </source>
</evidence>
<feature type="region of interest" description="Disordered" evidence="1">
    <location>
        <begin position="1"/>
        <end position="50"/>
    </location>
</feature>
<reference evidence="2 3" key="1">
    <citation type="submission" date="2018-05" db="EMBL/GenBank/DDBJ databases">
        <title>Genomic Encyclopedia of Type Strains, Phase IV (KMG-IV): sequencing the most valuable type-strain genomes for metagenomic binning, comparative biology and taxonomic classification.</title>
        <authorList>
            <person name="Goeker M."/>
        </authorList>
    </citation>
    <scope>NUCLEOTIDE SEQUENCE [LARGE SCALE GENOMIC DNA]</scope>
    <source>
        <strain evidence="2 3">DSM 28556</strain>
    </source>
</reference>
<dbReference type="RefSeq" id="WP_158525485.1">
    <property type="nucleotide sequence ID" value="NZ_JADIJL010000013.1"/>
</dbReference>
<comment type="caution">
    <text evidence="2">The sequence shown here is derived from an EMBL/GenBank/DDBJ whole genome shotgun (WGS) entry which is preliminary data.</text>
</comment>
<proteinExistence type="predicted"/>